<keyword evidence="2" id="KW-1185">Reference proteome</keyword>
<sequence length="88" mass="10111">MTALVETTGLQRDLFEAMDIEELESLWKRVYLLQEQSSLSSDKMMDRVLDDEEKYAGIFATYEIDNIDSMELDQIGESGDDSSARKIH</sequence>
<accession>A0ABN7RX45</accession>
<dbReference type="EMBL" id="OU015568">
    <property type="protein sequence ID" value="CAG5088109.1"/>
    <property type="molecule type" value="Genomic_DNA"/>
</dbReference>
<name>A0ABN7RX45_OIKDI</name>
<evidence type="ECO:0000313" key="2">
    <source>
        <dbReference type="Proteomes" id="UP001158576"/>
    </source>
</evidence>
<organism evidence="1 2">
    <name type="scientific">Oikopleura dioica</name>
    <name type="common">Tunicate</name>
    <dbReference type="NCBI Taxonomy" id="34765"/>
    <lineage>
        <taxon>Eukaryota</taxon>
        <taxon>Metazoa</taxon>
        <taxon>Chordata</taxon>
        <taxon>Tunicata</taxon>
        <taxon>Appendicularia</taxon>
        <taxon>Copelata</taxon>
        <taxon>Oikopleuridae</taxon>
        <taxon>Oikopleura</taxon>
    </lineage>
</organism>
<dbReference type="Proteomes" id="UP001158576">
    <property type="component" value="Chromosome PAR"/>
</dbReference>
<protein>
    <submittedName>
        <fullName evidence="1">Oidioi.mRNA.OKI2018_I69.PAR.g11733.t1.cds</fullName>
    </submittedName>
</protein>
<reference evidence="1 2" key="1">
    <citation type="submission" date="2021-04" db="EMBL/GenBank/DDBJ databases">
        <authorList>
            <person name="Bliznina A."/>
        </authorList>
    </citation>
    <scope>NUCLEOTIDE SEQUENCE [LARGE SCALE GENOMIC DNA]</scope>
</reference>
<evidence type="ECO:0000313" key="1">
    <source>
        <dbReference type="EMBL" id="CAG5088109.1"/>
    </source>
</evidence>
<proteinExistence type="predicted"/>
<gene>
    <name evidence="1" type="ORF">OKIOD_LOCUS3291</name>
</gene>